<dbReference type="SMART" id="SM00267">
    <property type="entry name" value="GGDEF"/>
    <property type="match status" value="1"/>
</dbReference>
<dbReference type="Proteomes" id="UP000813384">
    <property type="component" value="Unassembled WGS sequence"/>
</dbReference>
<feature type="domain" description="GGDEF" evidence="2">
    <location>
        <begin position="180"/>
        <end position="308"/>
    </location>
</feature>
<name>A0A9E3ZSD9_9ENTE</name>
<dbReference type="InterPro" id="IPR043128">
    <property type="entry name" value="Rev_trsase/Diguanyl_cyclase"/>
</dbReference>
<dbReference type="Gene3D" id="3.30.450.20">
    <property type="entry name" value="PAS domain"/>
    <property type="match status" value="1"/>
</dbReference>
<dbReference type="SUPFAM" id="SSF55073">
    <property type="entry name" value="Nucleotide cyclase"/>
    <property type="match status" value="1"/>
</dbReference>
<dbReference type="InterPro" id="IPR050469">
    <property type="entry name" value="Diguanylate_Cyclase"/>
</dbReference>
<sequence length="314" mass="36980">MYDKRRQCSIIALVTLDLSGNILAANQRFLELVGYSEKELYGNHIEKVMNNGSRFFFHSMIYPKIRMEHQVTEAYLLLQTKEKELLTVMFNAQLFEEEMIIDCFILQDKQRMEHLKEIRAINEALEVALKEKIMLHEELVHANQKMKRYAELDFLTGLYNRRMFIKKLKQMYQAFSEQDRVFSICIFDIDYFKKVNDQYGHLTGDAVLAGVAEEMRRFFDDSCILARFGGEEFIFLLPDLDKNRSIAMIEEFRKHIKCQKWQGVSVSISFGLQTINYPSELDDIIIQADQALYKAKRLGRDQVVHRGEMDESFS</sequence>
<dbReference type="InterPro" id="IPR000160">
    <property type="entry name" value="GGDEF_dom"/>
</dbReference>
<dbReference type="CDD" id="cd00130">
    <property type="entry name" value="PAS"/>
    <property type="match status" value="1"/>
</dbReference>
<dbReference type="Pfam" id="PF00990">
    <property type="entry name" value="GGDEF"/>
    <property type="match status" value="1"/>
</dbReference>
<dbReference type="FunFam" id="3.30.70.270:FF:000001">
    <property type="entry name" value="Diguanylate cyclase domain protein"/>
    <property type="match status" value="1"/>
</dbReference>
<dbReference type="Pfam" id="PF13188">
    <property type="entry name" value="PAS_8"/>
    <property type="match status" value="1"/>
</dbReference>
<evidence type="ECO:0000313" key="4">
    <source>
        <dbReference type="Proteomes" id="UP000813384"/>
    </source>
</evidence>
<proteinExistence type="predicted"/>
<dbReference type="AlphaFoldDB" id="A0A9E3ZSD9"/>
<reference evidence="3" key="1">
    <citation type="journal article" date="2021" name="PeerJ">
        <title>Extensive microbial diversity within the chicken gut microbiome revealed by metagenomics and culture.</title>
        <authorList>
            <person name="Gilroy R."/>
            <person name="Ravi A."/>
            <person name="Getino M."/>
            <person name="Pursley I."/>
            <person name="Horton D.L."/>
            <person name="Alikhan N.F."/>
            <person name="Baker D."/>
            <person name="Gharbi K."/>
            <person name="Hall N."/>
            <person name="Watson M."/>
            <person name="Adriaenssens E.M."/>
            <person name="Foster-Nyarko E."/>
            <person name="Jarju S."/>
            <person name="Secka A."/>
            <person name="Antonio M."/>
            <person name="Oren A."/>
            <person name="Chaudhuri R.R."/>
            <person name="La Ragione R."/>
            <person name="Hildebrand F."/>
            <person name="Pallen M.J."/>
        </authorList>
    </citation>
    <scope>NUCLEOTIDE SEQUENCE</scope>
    <source>
        <strain evidence="3">150</strain>
    </source>
</reference>
<dbReference type="InterPro" id="IPR000014">
    <property type="entry name" value="PAS"/>
</dbReference>
<reference evidence="3" key="2">
    <citation type="submission" date="2021-11" db="EMBL/GenBank/DDBJ databases">
        <authorList>
            <person name="Gilroy R."/>
        </authorList>
    </citation>
    <scope>NUCLEOTIDE SEQUENCE</scope>
    <source>
        <strain evidence="3">150</strain>
    </source>
</reference>
<gene>
    <name evidence="3" type="ORF">K8V42_03890</name>
</gene>
<accession>A0A9E3ZSD9</accession>
<dbReference type="PROSITE" id="PS50887">
    <property type="entry name" value="GGDEF"/>
    <property type="match status" value="1"/>
</dbReference>
<dbReference type="SUPFAM" id="SSF55785">
    <property type="entry name" value="PYP-like sensor domain (PAS domain)"/>
    <property type="match status" value="1"/>
</dbReference>
<evidence type="ECO:0000313" key="3">
    <source>
        <dbReference type="EMBL" id="MCC9273415.1"/>
    </source>
</evidence>
<dbReference type="CDD" id="cd01949">
    <property type="entry name" value="GGDEF"/>
    <property type="match status" value="1"/>
</dbReference>
<dbReference type="InterPro" id="IPR035965">
    <property type="entry name" value="PAS-like_dom_sf"/>
</dbReference>
<feature type="domain" description="PAS" evidence="1">
    <location>
        <begin position="13"/>
        <end position="64"/>
    </location>
</feature>
<evidence type="ECO:0000259" key="2">
    <source>
        <dbReference type="PROSITE" id="PS50887"/>
    </source>
</evidence>
<dbReference type="PROSITE" id="PS50112">
    <property type="entry name" value="PAS"/>
    <property type="match status" value="1"/>
</dbReference>
<dbReference type="PANTHER" id="PTHR45138:SF9">
    <property type="entry name" value="DIGUANYLATE CYCLASE DGCM-RELATED"/>
    <property type="match status" value="1"/>
</dbReference>
<evidence type="ECO:0000259" key="1">
    <source>
        <dbReference type="PROSITE" id="PS50112"/>
    </source>
</evidence>
<protein>
    <submittedName>
        <fullName evidence="3">Sensor domain-containing diguanylate cyclase</fullName>
    </submittedName>
</protein>
<dbReference type="Gene3D" id="3.30.70.270">
    <property type="match status" value="1"/>
</dbReference>
<dbReference type="InterPro" id="IPR029787">
    <property type="entry name" value="Nucleotide_cyclase"/>
</dbReference>
<dbReference type="NCBIfam" id="TIGR00254">
    <property type="entry name" value="GGDEF"/>
    <property type="match status" value="1"/>
</dbReference>
<dbReference type="PANTHER" id="PTHR45138">
    <property type="entry name" value="REGULATORY COMPONENTS OF SENSORY TRANSDUCTION SYSTEM"/>
    <property type="match status" value="1"/>
</dbReference>
<organism evidence="3 4">
    <name type="scientific">Enterococcus aquimarinus</name>
    <dbReference type="NCBI Taxonomy" id="328396"/>
    <lineage>
        <taxon>Bacteria</taxon>
        <taxon>Bacillati</taxon>
        <taxon>Bacillota</taxon>
        <taxon>Bacilli</taxon>
        <taxon>Lactobacillales</taxon>
        <taxon>Enterococcaceae</taxon>
        <taxon>Enterococcus</taxon>
    </lineage>
</organism>
<dbReference type="EMBL" id="JAJJVO010000059">
    <property type="protein sequence ID" value="MCC9273415.1"/>
    <property type="molecule type" value="Genomic_DNA"/>
</dbReference>
<comment type="caution">
    <text evidence="3">The sequence shown here is derived from an EMBL/GenBank/DDBJ whole genome shotgun (WGS) entry which is preliminary data.</text>
</comment>
<dbReference type="NCBIfam" id="TIGR00229">
    <property type="entry name" value="sensory_box"/>
    <property type="match status" value="1"/>
</dbReference>
<dbReference type="GO" id="GO:0052621">
    <property type="term" value="F:diguanylate cyclase activity"/>
    <property type="evidence" value="ECO:0007669"/>
    <property type="project" value="TreeGrafter"/>
</dbReference>